<keyword evidence="2" id="KW-0472">Membrane</keyword>
<dbReference type="AlphaFoldDB" id="A0A448VPF8"/>
<evidence type="ECO:0000256" key="1">
    <source>
        <dbReference type="ARBA" id="ARBA00022729"/>
    </source>
</evidence>
<keyword evidence="5" id="KW-1185">Reference proteome</keyword>
<gene>
    <name evidence="4" type="primary">mlp_3</name>
    <name evidence="4" type="ORF">NCTC12742_01500</name>
</gene>
<dbReference type="EMBL" id="LR134533">
    <property type="protein sequence ID" value="VEJ51602.1"/>
    <property type="molecule type" value="Genomic_DNA"/>
</dbReference>
<dbReference type="RefSeq" id="WP_231987927.1">
    <property type="nucleotide sequence ID" value="NZ_CAUJRG010000001.1"/>
</dbReference>
<dbReference type="STRING" id="28091.SAMEA3174300_00061"/>
<keyword evidence="4" id="KW-0449">Lipoprotein</keyword>
<evidence type="ECO:0000259" key="3">
    <source>
        <dbReference type="Pfam" id="PF04355"/>
    </source>
</evidence>
<dbReference type="Gene3D" id="3.30.1450.10">
    <property type="match status" value="1"/>
</dbReference>
<feature type="domain" description="Outer membrane protein assembly factor BamE" evidence="3">
    <location>
        <begin position="59"/>
        <end position="120"/>
    </location>
</feature>
<reference evidence="4 5" key="1">
    <citation type="submission" date="2018-12" db="EMBL/GenBank/DDBJ databases">
        <authorList>
            <consortium name="Pathogen Informatics"/>
        </authorList>
    </citation>
    <scope>NUCLEOTIDE SEQUENCE [LARGE SCALE GENOMIC DNA]</scope>
    <source>
        <strain evidence="4 5">NCTC12742</strain>
    </source>
</reference>
<keyword evidence="1" id="KW-0732">Signal</keyword>
<proteinExistence type="predicted"/>
<accession>A0A448VPF8</accession>
<protein>
    <submittedName>
        <fullName evidence="4">Lipoprotein</fullName>
    </submittedName>
</protein>
<evidence type="ECO:0000313" key="5">
    <source>
        <dbReference type="Proteomes" id="UP000272771"/>
    </source>
</evidence>
<dbReference type="GO" id="GO:0019867">
    <property type="term" value="C:outer membrane"/>
    <property type="evidence" value="ECO:0007669"/>
    <property type="project" value="InterPro"/>
</dbReference>
<organism evidence="4 5">
    <name type="scientific">Neisseria weaveri</name>
    <dbReference type="NCBI Taxonomy" id="28091"/>
    <lineage>
        <taxon>Bacteria</taxon>
        <taxon>Pseudomonadati</taxon>
        <taxon>Pseudomonadota</taxon>
        <taxon>Betaproteobacteria</taxon>
        <taxon>Neisseriales</taxon>
        <taxon>Neisseriaceae</taxon>
        <taxon>Neisseria</taxon>
    </lineage>
</organism>
<sequence length="139" mass="16070">MDKRPARLKPPKAVTVQPKTVRPVRSVGTKAFSVVYKQPVYRAKYPLRWETVKSPNSGRLPDWQSLSRMKPGLSMPEVRNILGSPRTQSHTSLSEWNYLYRYMFGGTMQQCQYKVVFDKRSGRVDGLFWEPVGNAHCKH</sequence>
<dbReference type="InterPro" id="IPR007450">
    <property type="entry name" value="BamE_dom"/>
</dbReference>
<dbReference type="Pfam" id="PF04355">
    <property type="entry name" value="BamE"/>
    <property type="match status" value="1"/>
</dbReference>
<dbReference type="InterPro" id="IPR037873">
    <property type="entry name" value="BamE-like"/>
</dbReference>
<dbReference type="Proteomes" id="UP000272771">
    <property type="component" value="Chromosome"/>
</dbReference>
<evidence type="ECO:0000256" key="2">
    <source>
        <dbReference type="ARBA" id="ARBA00023136"/>
    </source>
</evidence>
<dbReference type="KEGG" id="nwe:SAMEA3174300_0061"/>
<name>A0A448VPF8_9NEIS</name>
<evidence type="ECO:0000313" key="4">
    <source>
        <dbReference type="EMBL" id="VEJ51602.1"/>
    </source>
</evidence>